<accession>A0AAQ3PX42</accession>
<protein>
    <recommendedName>
        <fullName evidence="1">Reverse transcriptase zinc-binding domain-containing protein</fullName>
    </recommendedName>
</protein>
<evidence type="ECO:0000259" key="1">
    <source>
        <dbReference type="Pfam" id="PF13966"/>
    </source>
</evidence>
<reference evidence="2 3" key="1">
    <citation type="submission" date="2024-02" db="EMBL/GenBank/DDBJ databases">
        <title>High-quality chromosome-scale genome assembly of Pensacola bahiagrass (Paspalum notatum Flugge var. saurae).</title>
        <authorList>
            <person name="Vega J.M."/>
            <person name="Podio M."/>
            <person name="Orjuela J."/>
            <person name="Siena L.A."/>
            <person name="Pessino S.C."/>
            <person name="Combes M.C."/>
            <person name="Mariac C."/>
            <person name="Albertini E."/>
            <person name="Pupilli F."/>
            <person name="Ortiz J.P.A."/>
            <person name="Leblanc O."/>
        </authorList>
    </citation>
    <scope>NUCLEOTIDE SEQUENCE [LARGE SCALE GENOMIC DNA]</scope>
    <source>
        <strain evidence="2">R1</strain>
        <tissue evidence="2">Leaf</tissue>
    </source>
</reference>
<keyword evidence="3" id="KW-1185">Reference proteome</keyword>
<feature type="non-terminal residue" evidence="2">
    <location>
        <position position="1"/>
    </location>
</feature>
<gene>
    <name evidence="2" type="ORF">U9M48_005535</name>
</gene>
<sequence length="171" mass="19732">MAGAKVVWKARVQPRVRFFAWLALQDRCWTAERRQRHGLQETDDCALCDQAVETMEHLLTKCPFVSEIWFKIFSALGWISRLPPPNMSFLDWWLRERKGFGKLPRRGFDALLLLVAWMERNDRVFRGKASSLRGLLKRMVEEANLWALAGVVDIDLLLAGVVASSWSQMGL</sequence>
<feature type="domain" description="Reverse transcriptase zinc-binding" evidence="1">
    <location>
        <begin position="4"/>
        <end position="69"/>
    </location>
</feature>
<dbReference type="EMBL" id="CP144745">
    <property type="protein sequence ID" value="WVZ54786.1"/>
    <property type="molecule type" value="Genomic_DNA"/>
</dbReference>
<name>A0AAQ3PX42_PASNO</name>
<dbReference type="AlphaFoldDB" id="A0AAQ3PX42"/>
<evidence type="ECO:0000313" key="3">
    <source>
        <dbReference type="Proteomes" id="UP001341281"/>
    </source>
</evidence>
<dbReference type="InterPro" id="IPR026960">
    <property type="entry name" value="RVT-Znf"/>
</dbReference>
<proteinExistence type="predicted"/>
<dbReference type="Pfam" id="PF13966">
    <property type="entry name" value="zf-RVT"/>
    <property type="match status" value="1"/>
</dbReference>
<dbReference type="Proteomes" id="UP001341281">
    <property type="component" value="Chromosome 01"/>
</dbReference>
<evidence type="ECO:0000313" key="2">
    <source>
        <dbReference type="EMBL" id="WVZ54786.1"/>
    </source>
</evidence>
<organism evidence="2 3">
    <name type="scientific">Paspalum notatum var. saurae</name>
    <dbReference type="NCBI Taxonomy" id="547442"/>
    <lineage>
        <taxon>Eukaryota</taxon>
        <taxon>Viridiplantae</taxon>
        <taxon>Streptophyta</taxon>
        <taxon>Embryophyta</taxon>
        <taxon>Tracheophyta</taxon>
        <taxon>Spermatophyta</taxon>
        <taxon>Magnoliopsida</taxon>
        <taxon>Liliopsida</taxon>
        <taxon>Poales</taxon>
        <taxon>Poaceae</taxon>
        <taxon>PACMAD clade</taxon>
        <taxon>Panicoideae</taxon>
        <taxon>Andropogonodae</taxon>
        <taxon>Paspaleae</taxon>
        <taxon>Paspalinae</taxon>
        <taxon>Paspalum</taxon>
    </lineage>
</organism>